<sequence>MAPPKLTDRGEPSVVPTSASPLRRSRLPTLLHVPILVVISLALRSALLPVATNFLGEELGAITKREDDTRFALGALAYKVIIICLGWYAKYDWMDISSLSVLSNAPYAYLVLTYFNISPLTIAAKIFIEVVATALPTFLLRAPSPIHNPNVPLRNRFLLESFQVQLSATLLAMGVYTTALWVGTKSGALSVFLVQHFDLVTLEEAHTETIPVLAAKIFFVGVAAKGFLLNDSIGAEASGASTPIEFDVATADLPATFKHNVWFFSKRTRALIRQTTILSFFMAANTVQSTYTLQGADLTGAAGYAGAWVLATAGCSAWWVWVGNTSVDV</sequence>
<dbReference type="Proteomes" id="UP000799779">
    <property type="component" value="Unassembled WGS sequence"/>
</dbReference>
<evidence type="ECO:0000313" key="3">
    <source>
        <dbReference type="EMBL" id="KAF1996504.1"/>
    </source>
</evidence>
<accession>A0A6A5W6F4</accession>
<evidence type="ECO:0000256" key="1">
    <source>
        <dbReference type="SAM" id="MobiDB-lite"/>
    </source>
</evidence>
<evidence type="ECO:0000256" key="2">
    <source>
        <dbReference type="SAM" id="Phobius"/>
    </source>
</evidence>
<proteinExistence type="predicted"/>
<evidence type="ECO:0000313" key="4">
    <source>
        <dbReference type="Proteomes" id="UP000799779"/>
    </source>
</evidence>
<dbReference type="OrthoDB" id="5394254at2759"/>
<keyword evidence="2" id="KW-1133">Transmembrane helix</keyword>
<keyword evidence="2" id="KW-0472">Membrane</keyword>
<feature type="transmembrane region" description="Helical" evidence="2">
    <location>
        <begin position="71"/>
        <end position="90"/>
    </location>
</feature>
<name>A0A6A5W6F4_9PLEO</name>
<reference evidence="3" key="1">
    <citation type="journal article" date="2020" name="Stud. Mycol.">
        <title>101 Dothideomycetes genomes: a test case for predicting lifestyles and emergence of pathogens.</title>
        <authorList>
            <person name="Haridas S."/>
            <person name="Albert R."/>
            <person name="Binder M."/>
            <person name="Bloem J."/>
            <person name="Labutti K."/>
            <person name="Salamov A."/>
            <person name="Andreopoulos B."/>
            <person name="Baker S."/>
            <person name="Barry K."/>
            <person name="Bills G."/>
            <person name="Bluhm B."/>
            <person name="Cannon C."/>
            <person name="Castanera R."/>
            <person name="Culley D."/>
            <person name="Daum C."/>
            <person name="Ezra D."/>
            <person name="Gonzalez J."/>
            <person name="Henrissat B."/>
            <person name="Kuo A."/>
            <person name="Liang C."/>
            <person name="Lipzen A."/>
            <person name="Lutzoni F."/>
            <person name="Magnuson J."/>
            <person name="Mondo S."/>
            <person name="Nolan M."/>
            <person name="Ohm R."/>
            <person name="Pangilinan J."/>
            <person name="Park H.-J."/>
            <person name="Ramirez L."/>
            <person name="Alfaro M."/>
            <person name="Sun H."/>
            <person name="Tritt A."/>
            <person name="Yoshinaga Y."/>
            <person name="Zwiers L.-H."/>
            <person name="Turgeon B."/>
            <person name="Goodwin S."/>
            <person name="Spatafora J."/>
            <person name="Crous P."/>
            <person name="Grigoriev I."/>
        </authorList>
    </citation>
    <scope>NUCLEOTIDE SEQUENCE</scope>
    <source>
        <strain evidence="3">CBS 123094</strain>
    </source>
</reference>
<organism evidence="3 4">
    <name type="scientific">Amniculicola lignicola CBS 123094</name>
    <dbReference type="NCBI Taxonomy" id="1392246"/>
    <lineage>
        <taxon>Eukaryota</taxon>
        <taxon>Fungi</taxon>
        <taxon>Dikarya</taxon>
        <taxon>Ascomycota</taxon>
        <taxon>Pezizomycotina</taxon>
        <taxon>Dothideomycetes</taxon>
        <taxon>Pleosporomycetidae</taxon>
        <taxon>Pleosporales</taxon>
        <taxon>Amniculicolaceae</taxon>
        <taxon>Amniculicola</taxon>
    </lineage>
</organism>
<keyword evidence="2" id="KW-0812">Transmembrane</keyword>
<keyword evidence="4" id="KW-1185">Reference proteome</keyword>
<gene>
    <name evidence="3" type="ORF">P154DRAFT_537877</name>
</gene>
<dbReference type="AlphaFoldDB" id="A0A6A5W6F4"/>
<dbReference type="EMBL" id="ML977624">
    <property type="protein sequence ID" value="KAF1996504.1"/>
    <property type="molecule type" value="Genomic_DNA"/>
</dbReference>
<feature type="region of interest" description="Disordered" evidence="1">
    <location>
        <begin position="1"/>
        <end position="20"/>
    </location>
</feature>
<protein>
    <submittedName>
        <fullName evidence="3">Uncharacterized protein</fullName>
    </submittedName>
</protein>
<feature type="compositionally biased region" description="Basic and acidic residues" evidence="1">
    <location>
        <begin position="1"/>
        <end position="11"/>
    </location>
</feature>